<dbReference type="OrthoDB" id="798646at2"/>
<keyword evidence="3" id="KW-1185">Reference proteome</keyword>
<sequence>MNYIYAFTLLRVALGLNIGLHGLVRIKNGPALFVRAVTDEFKNSGIPAWLLTWFANALPYAELFIGMALTVGLATNAVLVAGCILMLILLLGKSLVADWQVVTFQMIYILIYCILLAGMHYNSFSADAFIGSNP</sequence>
<feature type="transmembrane region" description="Helical" evidence="1">
    <location>
        <begin position="102"/>
        <end position="121"/>
    </location>
</feature>
<keyword evidence="1" id="KW-1133">Transmembrane helix</keyword>
<keyword evidence="1" id="KW-0472">Membrane</keyword>
<gene>
    <name evidence="2" type="ORF">FRZ54_09715</name>
</gene>
<proteinExistence type="predicted"/>
<keyword evidence="1" id="KW-0812">Transmembrane</keyword>
<accession>A0A5B8UV89</accession>
<organism evidence="2 3">
    <name type="scientific">Mucilaginibacter ginsenosidivorans</name>
    <dbReference type="NCBI Taxonomy" id="398053"/>
    <lineage>
        <taxon>Bacteria</taxon>
        <taxon>Pseudomonadati</taxon>
        <taxon>Bacteroidota</taxon>
        <taxon>Sphingobacteriia</taxon>
        <taxon>Sphingobacteriales</taxon>
        <taxon>Sphingobacteriaceae</taxon>
        <taxon>Mucilaginibacter</taxon>
    </lineage>
</organism>
<evidence type="ECO:0000313" key="3">
    <source>
        <dbReference type="Proteomes" id="UP000321479"/>
    </source>
</evidence>
<evidence type="ECO:0000313" key="2">
    <source>
        <dbReference type="EMBL" id="QEC62842.1"/>
    </source>
</evidence>
<protein>
    <submittedName>
        <fullName evidence="2">DoxX family membrane protein</fullName>
    </submittedName>
</protein>
<dbReference type="KEGG" id="mgin:FRZ54_09715"/>
<evidence type="ECO:0000256" key="1">
    <source>
        <dbReference type="SAM" id="Phobius"/>
    </source>
</evidence>
<dbReference type="AlphaFoldDB" id="A0A5B8UV89"/>
<dbReference type="RefSeq" id="WP_147031419.1">
    <property type="nucleotide sequence ID" value="NZ_CP042436.1"/>
</dbReference>
<name>A0A5B8UV89_9SPHI</name>
<reference evidence="2 3" key="1">
    <citation type="journal article" date="2017" name="Curr. Microbiol.">
        <title>Mucilaginibacter ginsenosidivorans sp. nov., Isolated from Soil of Ginseng Field.</title>
        <authorList>
            <person name="Kim M.M."/>
            <person name="Siddiqi M.Z."/>
            <person name="Im W.T."/>
        </authorList>
    </citation>
    <scope>NUCLEOTIDE SEQUENCE [LARGE SCALE GENOMIC DNA]</scope>
    <source>
        <strain evidence="2 3">Gsoil 3017</strain>
    </source>
</reference>
<dbReference type="EMBL" id="CP042436">
    <property type="protein sequence ID" value="QEC62842.1"/>
    <property type="molecule type" value="Genomic_DNA"/>
</dbReference>
<feature type="transmembrane region" description="Helical" evidence="1">
    <location>
        <begin position="63"/>
        <end position="90"/>
    </location>
</feature>
<dbReference type="Proteomes" id="UP000321479">
    <property type="component" value="Chromosome"/>
</dbReference>